<evidence type="ECO:0000256" key="1">
    <source>
        <dbReference type="SAM" id="Phobius"/>
    </source>
</evidence>
<dbReference type="EMBL" id="LPUR01000001">
    <property type="protein sequence ID" value="KXH85637.1"/>
    <property type="molecule type" value="Genomic_DNA"/>
</dbReference>
<evidence type="ECO:0000313" key="3">
    <source>
        <dbReference type="Proteomes" id="UP000070513"/>
    </source>
</evidence>
<dbReference type="InterPro" id="IPR011990">
    <property type="entry name" value="TPR-like_helical_dom_sf"/>
</dbReference>
<name>A0A135WL53_9FLAO</name>
<dbReference type="SMART" id="SM00028">
    <property type="entry name" value="TPR"/>
    <property type="match status" value="3"/>
</dbReference>
<dbReference type="Proteomes" id="UP000070513">
    <property type="component" value="Unassembled WGS sequence"/>
</dbReference>
<keyword evidence="1" id="KW-0812">Transmembrane</keyword>
<gene>
    <name evidence="2" type="ORF">AU378_07790</name>
</gene>
<evidence type="ECO:0008006" key="4">
    <source>
        <dbReference type="Google" id="ProtNLM"/>
    </source>
</evidence>
<dbReference type="OrthoDB" id="1090267at2"/>
<dbReference type="GO" id="GO:0003677">
    <property type="term" value="F:DNA binding"/>
    <property type="evidence" value="ECO:0007669"/>
    <property type="project" value="InterPro"/>
</dbReference>
<protein>
    <recommendedName>
        <fullName evidence="4">HTH luxR-type domain-containing protein</fullName>
    </recommendedName>
</protein>
<organism evidence="2 3">
    <name type="scientific">Chryseobacterium kwangjuense</name>
    <dbReference type="NCBI Taxonomy" id="267125"/>
    <lineage>
        <taxon>Bacteria</taxon>
        <taxon>Pseudomonadati</taxon>
        <taxon>Bacteroidota</taxon>
        <taxon>Flavobacteriia</taxon>
        <taxon>Flavobacteriales</taxon>
        <taxon>Weeksellaceae</taxon>
        <taxon>Chryseobacterium group</taxon>
        <taxon>Chryseobacterium</taxon>
    </lineage>
</organism>
<reference evidence="2 3" key="2">
    <citation type="journal article" date="2016" name="Genome Announc.">
        <title>Draft Genome Sequence of a Biocontrol Rhizobacterium, Chryseobacterium kwangjuense Strain KJ1R5, Isolated from Pepper (Capsicum annuum).</title>
        <authorList>
            <person name="Jeong J.J."/>
            <person name="Park H."/>
            <person name="Park B.H."/>
            <person name="Mannaa M."/>
            <person name="Sang M.K."/>
            <person name="Choi I.G."/>
            <person name="Kim K.D."/>
        </authorList>
    </citation>
    <scope>NUCLEOTIDE SEQUENCE [LARGE SCALE GENOMIC DNA]</scope>
    <source>
        <strain evidence="2 3">KJ1R5</strain>
    </source>
</reference>
<dbReference type="InterPro" id="IPR019734">
    <property type="entry name" value="TPR_rpt"/>
</dbReference>
<dbReference type="PROSITE" id="PS51257">
    <property type="entry name" value="PROKAR_LIPOPROTEIN"/>
    <property type="match status" value="1"/>
</dbReference>
<evidence type="ECO:0000313" key="2">
    <source>
        <dbReference type="EMBL" id="KXH85637.1"/>
    </source>
</evidence>
<dbReference type="RefSeq" id="WP_062649668.1">
    <property type="nucleotide sequence ID" value="NZ_LPUR01000001.1"/>
</dbReference>
<dbReference type="SUPFAM" id="SSF46894">
    <property type="entry name" value="C-terminal effector domain of the bipartite response regulators"/>
    <property type="match status" value="1"/>
</dbReference>
<dbReference type="Gene3D" id="1.25.40.10">
    <property type="entry name" value="Tetratricopeptide repeat domain"/>
    <property type="match status" value="1"/>
</dbReference>
<accession>A0A135WL53</accession>
<dbReference type="SUPFAM" id="SSF48452">
    <property type="entry name" value="TPR-like"/>
    <property type="match status" value="1"/>
</dbReference>
<keyword evidence="1" id="KW-1133">Transmembrane helix</keyword>
<dbReference type="GO" id="GO:0006355">
    <property type="term" value="P:regulation of DNA-templated transcription"/>
    <property type="evidence" value="ECO:0007669"/>
    <property type="project" value="InterPro"/>
</dbReference>
<dbReference type="AlphaFoldDB" id="A0A135WL53"/>
<dbReference type="InterPro" id="IPR016032">
    <property type="entry name" value="Sig_transdc_resp-reg_C-effctor"/>
</dbReference>
<keyword evidence="1" id="KW-0472">Membrane</keyword>
<sequence length="586" mass="68934">MMKNKVIKILTLLIFLMMIVSCHSSKKEEANDYFYQINNEVSGLINQPEKIKKLKEREQKKYESTGEHKYQLSSKYVELFYDFNDSEDKSDEFGLNQIPVVYELLMLNNNEYDYITIACNFNLAHQFEHRSPKLSMRFLDEAIKLDEKSGKKYYLPHLYHFKGRILFYDKKYTEALVFFKKSLQNLEKTRGNLIYISSMHNNFALCYEMMDRVDLALKEVLEASDILENIKDPTPGEVSFLYNVKGSMGEYYYKMKNYKESEMLLLQVLEFYKKNKNYGHELTNSLTRIFALYNDTAQNEKMKGIVNFAISLEPKIPAISDKIAINEMVQAYYLKINDSKSVKSLCKTLVLLHRKNDEKSNERLTYISDTLNNFIIKNIDQKHQHKIDDQKVKNTLMLIAVCIVAIISGITIYIIRKANKKEKELADKEKIILTKNKEILEQDLKLKEDKITNLHLNLNLKIETEKTFLENIRKMKRSKNVDAEKMMTDLFLKINNLIQIDKKNYDLINESSLENKQFIQKLSEKFPSLSNSELKFCVYYKLDLSSKEISLLEDITEGSARVYKTKIKTKMNLGRETDLNIFLKKL</sequence>
<proteinExistence type="predicted"/>
<reference evidence="3" key="1">
    <citation type="submission" date="2015-12" db="EMBL/GenBank/DDBJ databases">
        <title>Genome sequence of a biocontrol rhizobacterium Chryseobacterium kwangjuense strain KJ1R5 isolated from pepper (Capsicum annuum L.).</title>
        <authorList>
            <person name="Jeong J.-J."/>
            <person name="Park H."/>
            <person name="Mannaa M."/>
            <person name="Sang M.K."/>
            <person name="Choi I.-G."/>
            <person name="Kim K.D."/>
        </authorList>
    </citation>
    <scope>NUCLEOTIDE SEQUENCE [LARGE SCALE GENOMIC DNA]</scope>
    <source>
        <strain evidence="3">KJ1R5</strain>
    </source>
</reference>
<feature type="transmembrane region" description="Helical" evidence="1">
    <location>
        <begin position="396"/>
        <end position="415"/>
    </location>
</feature>
<comment type="caution">
    <text evidence="2">The sequence shown here is derived from an EMBL/GenBank/DDBJ whole genome shotgun (WGS) entry which is preliminary data.</text>
</comment>